<dbReference type="SUPFAM" id="SSF51905">
    <property type="entry name" value="FAD/NAD(P)-binding domain"/>
    <property type="match status" value="1"/>
</dbReference>
<dbReference type="InterPro" id="IPR036291">
    <property type="entry name" value="NAD(P)-bd_dom_sf"/>
</dbReference>
<organism evidence="2 3">
    <name type="scientific">Mycobacterium simiae</name>
    <name type="common">Mycobacterium habana</name>
    <dbReference type="NCBI Taxonomy" id="1784"/>
    <lineage>
        <taxon>Bacteria</taxon>
        <taxon>Bacillati</taxon>
        <taxon>Actinomycetota</taxon>
        <taxon>Actinomycetes</taxon>
        <taxon>Mycobacteriales</taxon>
        <taxon>Mycobacteriaceae</taxon>
        <taxon>Mycobacterium</taxon>
        <taxon>Mycobacterium simiae complex</taxon>
    </lineage>
</organism>
<dbReference type="InterPro" id="IPR036188">
    <property type="entry name" value="FAD/NAD-bd_sf"/>
</dbReference>
<name>A0A1X0XRJ3_MYCSI</name>
<dbReference type="GO" id="GO:0005829">
    <property type="term" value="C:cytosol"/>
    <property type="evidence" value="ECO:0007669"/>
    <property type="project" value="TreeGrafter"/>
</dbReference>
<gene>
    <name evidence="2" type="ORF">B5M45_24445</name>
</gene>
<reference evidence="2 3" key="1">
    <citation type="submission" date="2017-03" db="EMBL/GenBank/DDBJ databases">
        <title>Genomic insights into Mycobacterium simiae human colonization.</title>
        <authorList>
            <person name="Steffani J.L."/>
            <person name="Brunck M.E."/>
            <person name="Cruz E."/>
            <person name="Montiel R."/>
            <person name="Barona F."/>
        </authorList>
    </citation>
    <scope>NUCLEOTIDE SEQUENCE [LARGE SCALE GENOMIC DNA]</scope>
    <source>
        <strain evidence="2 3">MsiGto</strain>
    </source>
</reference>
<proteinExistence type="predicted"/>
<dbReference type="RefSeq" id="WP_082811516.1">
    <property type="nucleotide sequence ID" value="NZ_MZZM01000030.1"/>
</dbReference>
<dbReference type="PRINTS" id="PR00368">
    <property type="entry name" value="FADPNR"/>
</dbReference>
<keyword evidence="3" id="KW-1185">Reference proteome</keyword>
<evidence type="ECO:0000256" key="1">
    <source>
        <dbReference type="ARBA" id="ARBA00023002"/>
    </source>
</evidence>
<dbReference type="GO" id="GO:0050660">
    <property type="term" value="F:flavin adenine dinucleotide binding"/>
    <property type="evidence" value="ECO:0007669"/>
    <property type="project" value="TreeGrafter"/>
</dbReference>
<dbReference type="Proteomes" id="UP000193040">
    <property type="component" value="Unassembled WGS sequence"/>
</dbReference>
<dbReference type="EMBL" id="MZZM01000030">
    <property type="protein sequence ID" value="ORJ55521.1"/>
    <property type="molecule type" value="Genomic_DNA"/>
</dbReference>
<accession>A0A1X0XRJ3</accession>
<dbReference type="PANTHER" id="PTHR43539:SF78">
    <property type="entry name" value="FLAVIN-CONTAINING MONOOXYGENASE"/>
    <property type="match status" value="1"/>
</dbReference>
<dbReference type="InterPro" id="IPR050982">
    <property type="entry name" value="Auxin_biosynth/cation_transpt"/>
</dbReference>
<dbReference type="Pfam" id="PF13738">
    <property type="entry name" value="Pyr_redox_3"/>
    <property type="match status" value="1"/>
</dbReference>
<evidence type="ECO:0000313" key="2">
    <source>
        <dbReference type="EMBL" id="ORJ55521.1"/>
    </source>
</evidence>
<dbReference type="PANTHER" id="PTHR43539">
    <property type="entry name" value="FLAVIN-BINDING MONOOXYGENASE-LIKE PROTEIN (AFU_ORTHOLOGUE AFUA_4G09220)"/>
    <property type="match status" value="1"/>
</dbReference>
<dbReference type="PRINTS" id="PR00469">
    <property type="entry name" value="PNDRDTASEII"/>
</dbReference>
<dbReference type="AlphaFoldDB" id="A0A1X0XRJ3"/>
<comment type="caution">
    <text evidence="2">The sequence shown here is derived from an EMBL/GenBank/DDBJ whole genome shotgun (WGS) entry which is preliminary data.</text>
</comment>
<keyword evidence="1" id="KW-0560">Oxidoreductase</keyword>
<sequence>MPDRSIVIVGAGPAGISAALSLRDKGIRSLVVDRADVVAASWRGRYDGLRLNTGRQFSHLPGRRYPKGTPVYPTRDQVVAHLDRHARADGIELLLNTTVDRIDHHRPGWRLTTSNGDLDARIVVVATGYEHTPFIPSWPGIFTGELLHSSGYRNPARYAHKRVLVVGSGSSGMEIAHNLTTSAASKVWLSVRTPPNIMPRKGPAGLPNDVVSVPLFHLPAQMADRIAAVARHRAFGDLEEFGLPVPAEGPFTRAHRLRAAPTVVDPEVINAVRDGSVEVVGAVSELEGAMVALADGARLQPDVMICATGYRPGLHPLVGHLDVLTPEGAPTALAPCPAADGLYFHGLLSRPALLGYVAKQSRKLAKRIAQGCPPPYCLCRPAALAEASGTQQPQYGT</sequence>
<dbReference type="SUPFAM" id="SSF51735">
    <property type="entry name" value="NAD(P)-binding Rossmann-fold domains"/>
    <property type="match status" value="1"/>
</dbReference>
<evidence type="ECO:0000313" key="3">
    <source>
        <dbReference type="Proteomes" id="UP000193040"/>
    </source>
</evidence>
<protein>
    <submittedName>
        <fullName evidence="2">FAD-dependent oxidoreductase</fullName>
    </submittedName>
</protein>
<dbReference type="Gene3D" id="3.50.50.60">
    <property type="entry name" value="FAD/NAD(P)-binding domain"/>
    <property type="match status" value="1"/>
</dbReference>
<dbReference type="GO" id="GO:0004497">
    <property type="term" value="F:monooxygenase activity"/>
    <property type="evidence" value="ECO:0007669"/>
    <property type="project" value="TreeGrafter"/>
</dbReference>